<dbReference type="Gene3D" id="1.25.40.20">
    <property type="entry name" value="Ankyrin repeat-containing domain"/>
    <property type="match status" value="1"/>
</dbReference>
<keyword evidence="1" id="KW-0677">Repeat</keyword>
<dbReference type="Pfam" id="PF12796">
    <property type="entry name" value="Ank_2"/>
    <property type="match status" value="1"/>
</dbReference>
<dbReference type="InterPro" id="IPR036770">
    <property type="entry name" value="Ankyrin_rpt-contain_sf"/>
</dbReference>
<dbReference type="InterPro" id="IPR002110">
    <property type="entry name" value="Ankyrin_rpt"/>
</dbReference>
<dbReference type="EMBL" id="SMAS01000002">
    <property type="protein sequence ID" value="TCT36932.1"/>
    <property type="molecule type" value="Genomic_DNA"/>
</dbReference>
<dbReference type="RefSeq" id="WP_132495616.1">
    <property type="nucleotide sequence ID" value="NZ_SMAS01000002.1"/>
</dbReference>
<dbReference type="PROSITE" id="PS50297">
    <property type="entry name" value="ANK_REP_REGION"/>
    <property type="match status" value="2"/>
</dbReference>
<sequence>MPFSTAIQQTVSKDELSFVEEGLNLYQQNTFSDSLCSPRDKWSKNVTREEFLGRDAQNKDYLLALLSQGAYHSNWRDIQGVNKLSTSKINELGIDAELLNNEFTGFQSNICCFNGLYIICFAGTNDIVDFYANIRQGLGYYEPQFFQAVGLTNILYRAVKGNIICTGHSLGGGLASIAALASQSPCISFSPSGLAQNTVHKIGMDYNIAKQQADEGLIRFYTVQYDWLDALQNTLPIPSALGNRIKMAYSEHNSWKDWLPHRLLTRSFIAHSMVKIIRMMCKHKPWNNWNAITGEFDKTADSMLNEFPNVEQKQSFNWQESCKNSIKKENISEFKVLLSMKNKHCDIDKLAMQSVRAGNSQFIKVLLESPYGQGIKKMQLAQQKTVLHLAAQSGRMAQSEILLSNGLMVNVRDNLGNTPLHDALNSHSLDVAELLLSNGADWRMENNQGYNCRDILDNHMIKAEALTNESRVMREKVYKLMNLS</sequence>
<dbReference type="OrthoDB" id="5913909at2"/>
<keyword evidence="2 3" id="KW-0040">ANK repeat</keyword>
<dbReference type="InterPro" id="IPR029058">
    <property type="entry name" value="AB_hydrolase_fold"/>
</dbReference>
<feature type="repeat" description="ANK" evidence="3">
    <location>
        <begin position="382"/>
        <end position="414"/>
    </location>
</feature>
<dbReference type="SMART" id="SM00248">
    <property type="entry name" value="ANK"/>
    <property type="match status" value="2"/>
</dbReference>
<dbReference type="PROSITE" id="PS50088">
    <property type="entry name" value="ANK_REPEAT"/>
    <property type="match status" value="2"/>
</dbReference>
<gene>
    <name evidence="4" type="ORF">EC835_102396</name>
</gene>
<feature type="repeat" description="ANK" evidence="3">
    <location>
        <begin position="415"/>
        <end position="447"/>
    </location>
</feature>
<dbReference type="SUPFAM" id="SSF48403">
    <property type="entry name" value="Ankyrin repeat"/>
    <property type="match status" value="1"/>
</dbReference>
<dbReference type="PANTHER" id="PTHR24171">
    <property type="entry name" value="ANKYRIN REPEAT DOMAIN-CONTAINING PROTEIN 39-RELATED"/>
    <property type="match status" value="1"/>
</dbReference>
<protein>
    <submittedName>
        <fullName evidence="4">Ankyrin repeat protein</fullName>
    </submittedName>
</protein>
<dbReference type="Proteomes" id="UP000295055">
    <property type="component" value="Unassembled WGS sequence"/>
</dbReference>
<evidence type="ECO:0000313" key="5">
    <source>
        <dbReference type="Proteomes" id="UP000295055"/>
    </source>
</evidence>
<proteinExistence type="predicted"/>
<accession>A0A4R3NMW5</accession>
<evidence type="ECO:0000256" key="1">
    <source>
        <dbReference type="ARBA" id="ARBA00022737"/>
    </source>
</evidence>
<evidence type="ECO:0000313" key="4">
    <source>
        <dbReference type="EMBL" id="TCT36932.1"/>
    </source>
</evidence>
<comment type="caution">
    <text evidence="4">The sequence shown here is derived from an EMBL/GenBank/DDBJ whole genome shotgun (WGS) entry which is preliminary data.</text>
</comment>
<name>A0A4R3NMW5_9GAMM</name>
<organism evidence="4 5">
    <name type="scientific">Providencia alcalifaciens</name>
    <dbReference type="NCBI Taxonomy" id="126385"/>
    <lineage>
        <taxon>Bacteria</taxon>
        <taxon>Pseudomonadati</taxon>
        <taxon>Pseudomonadota</taxon>
        <taxon>Gammaproteobacteria</taxon>
        <taxon>Enterobacterales</taxon>
        <taxon>Morganellaceae</taxon>
        <taxon>Providencia</taxon>
    </lineage>
</organism>
<evidence type="ECO:0000256" key="2">
    <source>
        <dbReference type="ARBA" id="ARBA00023043"/>
    </source>
</evidence>
<dbReference type="Pfam" id="PF26363">
    <property type="entry name" value="Phospholipase-like"/>
    <property type="match status" value="1"/>
</dbReference>
<dbReference type="AlphaFoldDB" id="A0A4R3NMW5"/>
<dbReference type="Gene3D" id="3.40.50.1820">
    <property type="entry name" value="alpha/beta hydrolase"/>
    <property type="match status" value="1"/>
</dbReference>
<dbReference type="SUPFAM" id="SSF53474">
    <property type="entry name" value="alpha/beta-Hydrolases"/>
    <property type="match status" value="1"/>
</dbReference>
<evidence type="ECO:0000256" key="3">
    <source>
        <dbReference type="PROSITE-ProRule" id="PRU00023"/>
    </source>
</evidence>
<reference evidence="4 5" key="1">
    <citation type="submission" date="2019-03" db="EMBL/GenBank/DDBJ databases">
        <title>Genomic analyses of the natural microbiome of Caenorhabditis elegans.</title>
        <authorList>
            <person name="Samuel B."/>
        </authorList>
    </citation>
    <scope>NUCLEOTIDE SEQUENCE [LARGE SCALE GENOMIC DNA]</scope>
    <source>
        <strain evidence="4 5">JUb102</strain>
    </source>
</reference>